<dbReference type="AlphaFoldDB" id="A0A8T3A192"/>
<reference evidence="1" key="1">
    <citation type="journal article" date="2022" name="Front. Genet.">
        <title>Chromosome-Scale Assembly of the Dendrobium nobile Genome Provides Insights Into the Molecular Mechanism of the Biosynthesis of the Medicinal Active Ingredient of Dendrobium.</title>
        <authorList>
            <person name="Xu Q."/>
            <person name="Niu S.-C."/>
            <person name="Li K.-L."/>
            <person name="Zheng P.-J."/>
            <person name="Zhang X.-J."/>
            <person name="Jia Y."/>
            <person name="Liu Y."/>
            <person name="Niu Y.-X."/>
            <person name="Yu L.-H."/>
            <person name="Chen D.-F."/>
            <person name="Zhang G.-Q."/>
        </authorList>
    </citation>
    <scope>NUCLEOTIDE SEQUENCE</scope>
    <source>
        <tissue evidence="1">Leaf</tissue>
    </source>
</reference>
<organism evidence="1 2">
    <name type="scientific">Dendrobium nobile</name>
    <name type="common">Orchid</name>
    <dbReference type="NCBI Taxonomy" id="94219"/>
    <lineage>
        <taxon>Eukaryota</taxon>
        <taxon>Viridiplantae</taxon>
        <taxon>Streptophyta</taxon>
        <taxon>Embryophyta</taxon>
        <taxon>Tracheophyta</taxon>
        <taxon>Spermatophyta</taxon>
        <taxon>Magnoliopsida</taxon>
        <taxon>Liliopsida</taxon>
        <taxon>Asparagales</taxon>
        <taxon>Orchidaceae</taxon>
        <taxon>Epidendroideae</taxon>
        <taxon>Malaxideae</taxon>
        <taxon>Dendrobiinae</taxon>
        <taxon>Dendrobium</taxon>
    </lineage>
</organism>
<evidence type="ECO:0000313" key="2">
    <source>
        <dbReference type="Proteomes" id="UP000829196"/>
    </source>
</evidence>
<accession>A0A8T3A192</accession>
<dbReference type="Proteomes" id="UP000829196">
    <property type="component" value="Unassembled WGS sequence"/>
</dbReference>
<name>A0A8T3A192_DENNO</name>
<comment type="caution">
    <text evidence="1">The sequence shown here is derived from an EMBL/GenBank/DDBJ whole genome shotgun (WGS) entry which is preliminary data.</text>
</comment>
<evidence type="ECO:0000313" key="1">
    <source>
        <dbReference type="EMBL" id="KAI0488324.1"/>
    </source>
</evidence>
<dbReference type="EMBL" id="JAGYWB010000019">
    <property type="protein sequence ID" value="KAI0488324.1"/>
    <property type="molecule type" value="Genomic_DNA"/>
</dbReference>
<proteinExistence type="predicted"/>
<gene>
    <name evidence="1" type="ORF">KFK09_028152</name>
</gene>
<sequence>MPKRRSTNTTPTGVVNNGRTTRVGVDLLISKKTWWDKKVERDLTFACPVETVIFRYWLFSMDGIRQVPLSRLMHPFDRPRMTLFLLIIYISSEPYF</sequence>
<protein>
    <submittedName>
        <fullName evidence="1">Uncharacterized protein</fullName>
    </submittedName>
</protein>
<keyword evidence="2" id="KW-1185">Reference proteome</keyword>